<gene>
    <name evidence="1" type="ORF">PSI23_11120</name>
</gene>
<dbReference type="EMBL" id="JAQRFI010000022">
    <property type="protein sequence ID" value="MDC9589834.1"/>
    <property type="molecule type" value="Genomic_DNA"/>
</dbReference>
<keyword evidence="2" id="KW-1185">Reference proteome</keyword>
<sequence>MRQMGVVPAASGYPNYSFLTNPIIGKALIARFKMKGITAQITTSQAVDIPKEISTTGNEVILRREPEAEIFDYQKNQPLTHSTLATDIFRMTIDRAKYWSLKVNYIDTRQIDNINTWVNSWKDDASNKMDLSISREILIQTPWQVSPFNKGQCAGKRTGQYNLGTLGHPVVLSPTNIGEQLANGRAVLAEQGVNGPFIIVTPYALQPMMYRPDSVLYDASKSGQAKTIVLMNGEIWPDMVGYTFVFTHEAPTYIDPDTGDRCYTVLFGRKDAILMITQINYNRVVDSDATDFATYWQGLQVYGFKLMRPEALAVMYVTLKK</sequence>
<organism evidence="1 2">
    <name type="scientific">Xenorhabdus yunnanensis</name>
    <dbReference type="NCBI Taxonomy" id="3025878"/>
    <lineage>
        <taxon>Bacteria</taxon>
        <taxon>Pseudomonadati</taxon>
        <taxon>Pseudomonadota</taxon>
        <taxon>Gammaproteobacteria</taxon>
        <taxon>Enterobacterales</taxon>
        <taxon>Morganellaceae</taxon>
        <taxon>Xenorhabdus</taxon>
    </lineage>
</organism>
<comment type="caution">
    <text evidence="1">The sequence shown here is derived from an EMBL/GenBank/DDBJ whole genome shotgun (WGS) entry which is preliminary data.</text>
</comment>
<evidence type="ECO:0000313" key="1">
    <source>
        <dbReference type="EMBL" id="MDC9589834.1"/>
    </source>
</evidence>
<protein>
    <recommendedName>
        <fullName evidence="3">Capsid protein</fullName>
    </recommendedName>
</protein>
<accession>A0ABT5LFK0</accession>
<dbReference type="Proteomes" id="UP001217178">
    <property type="component" value="Unassembled WGS sequence"/>
</dbReference>
<proteinExistence type="predicted"/>
<evidence type="ECO:0008006" key="3">
    <source>
        <dbReference type="Google" id="ProtNLM"/>
    </source>
</evidence>
<reference evidence="1 2" key="1">
    <citation type="submission" date="2023-02" db="EMBL/GenBank/DDBJ databases">
        <title>Entomopathogenic bacteria.</title>
        <authorList>
            <person name="Machado R.A."/>
        </authorList>
    </citation>
    <scope>NUCLEOTIDE SEQUENCE [LARGE SCALE GENOMIC DNA]</scope>
    <source>
        <strain evidence="1 2">XENO-10</strain>
    </source>
</reference>
<evidence type="ECO:0000313" key="2">
    <source>
        <dbReference type="Proteomes" id="UP001217178"/>
    </source>
</evidence>
<name>A0ABT5LFK0_9GAMM</name>
<dbReference type="RefSeq" id="WP_273555150.1">
    <property type="nucleotide sequence ID" value="NZ_JAQRFI010000022.1"/>
</dbReference>